<evidence type="ECO:0000256" key="4">
    <source>
        <dbReference type="ARBA" id="ARBA00022989"/>
    </source>
</evidence>
<dbReference type="PANTHER" id="PTHR23513:SF6">
    <property type="entry name" value="MAJOR FACILITATOR SUPERFAMILY ASSOCIATED DOMAIN-CONTAINING PROTEIN"/>
    <property type="match status" value="1"/>
</dbReference>
<feature type="transmembrane region" description="Helical" evidence="6">
    <location>
        <begin position="74"/>
        <end position="94"/>
    </location>
</feature>
<evidence type="ECO:0000313" key="8">
    <source>
        <dbReference type="Proteomes" id="UP001500888"/>
    </source>
</evidence>
<accession>A0ABP7HMI4</accession>
<keyword evidence="4 6" id="KW-1133">Transmembrane helix</keyword>
<evidence type="ECO:0008006" key="9">
    <source>
        <dbReference type="Google" id="ProtNLM"/>
    </source>
</evidence>
<feature type="transmembrane region" description="Helical" evidence="6">
    <location>
        <begin position="140"/>
        <end position="158"/>
    </location>
</feature>
<protein>
    <recommendedName>
        <fullName evidence="9">MFS transporter</fullName>
    </recommendedName>
</protein>
<keyword evidence="8" id="KW-1185">Reference proteome</keyword>
<evidence type="ECO:0000256" key="3">
    <source>
        <dbReference type="ARBA" id="ARBA00022692"/>
    </source>
</evidence>
<keyword evidence="5 6" id="KW-0472">Membrane</keyword>
<dbReference type="RefSeq" id="WP_344936189.1">
    <property type="nucleotide sequence ID" value="NZ_BAAAZR010000002.1"/>
</dbReference>
<organism evidence="7 8">
    <name type="scientific">Sphaerisporangium flaviroseum</name>
    <dbReference type="NCBI Taxonomy" id="509199"/>
    <lineage>
        <taxon>Bacteria</taxon>
        <taxon>Bacillati</taxon>
        <taxon>Actinomycetota</taxon>
        <taxon>Actinomycetes</taxon>
        <taxon>Streptosporangiales</taxon>
        <taxon>Streptosporangiaceae</taxon>
        <taxon>Sphaerisporangium</taxon>
    </lineage>
</organism>
<sequence>MPGDFGTVGEWCHALDARAYGLLISAIGVGGLAGALLTSVVNRLVGMRWALFLDLVGTFVMMIVPAVLPVPWAVGAAALVGGMGGTLWTVNSRVIAQTVVPGHLLGRYGAASRLLGWGALPVAAGLAGLLAELVGVRMTFAVFAGTTALLFVPFLRAVTDRELAAATSAGGSDADHASTGTDPEI</sequence>
<dbReference type="InterPro" id="IPR036259">
    <property type="entry name" value="MFS_trans_sf"/>
</dbReference>
<feature type="transmembrane region" description="Helical" evidence="6">
    <location>
        <begin position="20"/>
        <end position="37"/>
    </location>
</feature>
<dbReference type="Gene3D" id="1.20.1250.20">
    <property type="entry name" value="MFS general substrate transporter like domains"/>
    <property type="match status" value="1"/>
</dbReference>
<evidence type="ECO:0000256" key="2">
    <source>
        <dbReference type="ARBA" id="ARBA00022475"/>
    </source>
</evidence>
<feature type="transmembrane region" description="Helical" evidence="6">
    <location>
        <begin position="49"/>
        <end position="68"/>
    </location>
</feature>
<gene>
    <name evidence="7" type="ORF">GCM10022226_16060</name>
</gene>
<evidence type="ECO:0000313" key="7">
    <source>
        <dbReference type="EMBL" id="GAA3797504.1"/>
    </source>
</evidence>
<reference evidence="8" key="1">
    <citation type="journal article" date="2019" name="Int. J. Syst. Evol. Microbiol.">
        <title>The Global Catalogue of Microorganisms (GCM) 10K type strain sequencing project: providing services to taxonomists for standard genome sequencing and annotation.</title>
        <authorList>
            <consortium name="The Broad Institute Genomics Platform"/>
            <consortium name="The Broad Institute Genome Sequencing Center for Infectious Disease"/>
            <person name="Wu L."/>
            <person name="Ma J."/>
        </authorList>
    </citation>
    <scope>NUCLEOTIDE SEQUENCE [LARGE SCALE GENOMIC DNA]</scope>
    <source>
        <strain evidence="8">JCM 16908</strain>
    </source>
</reference>
<proteinExistence type="predicted"/>
<comment type="caution">
    <text evidence="7">The sequence shown here is derived from an EMBL/GenBank/DDBJ whole genome shotgun (WGS) entry which is preliminary data.</text>
</comment>
<evidence type="ECO:0000256" key="5">
    <source>
        <dbReference type="ARBA" id="ARBA00023136"/>
    </source>
</evidence>
<dbReference type="Proteomes" id="UP001500888">
    <property type="component" value="Unassembled WGS sequence"/>
</dbReference>
<name>A0ABP7HMI4_9ACTN</name>
<comment type="subcellular location">
    <subcellularLocation>
        <location evidence="1">Cell membrane</location>
        <topology evidence="1">Multi-pass membrane protein</topology>
    </subcellularLocation>
</comment>
<evidence type="ECO:0000256" key="1">
    <source>
        <dbReference type="ARBA" id="ARBA00004651"/>
    </source>
</evidence>
<keyword evidence="3 6" id="KW-0812">Transmembrane</keyword>
<keyword evidence="2" id="KW-1003">Cell membrane</keyword>
<dbReference type="EMBL" id="BAAAZR010000002">
    <property type="protein sequence ID" value="GAA3797504.1"/>
    <property type="molecule type" value="Genomic_DNA"/>
</dbReference>
<evidence type="ECO:0000256" key="6">
    <source>
        <dbReference type="SAM" id="Phobius"/>
    </source>
</evidence>
<dbReference type="PANTHER" id="PTHR23513">
    <property type="entry name" value="INTEGRAL MEMBRANE EFFLUX PROTEIN-RELATED"/>
    <property type="match status" value="1"/>
</dbReference>
<feature type="transmembrane region" description="Helical" evidence="6">
    <location>
        <begin position="114"/>
        <end position="134"/>
    </location>
</feature>
<dbReference type="SUPFAM" id="SSF103473">
    <property type="entry name" value="MFS general substrate transporter"/>
    <property type="match status" value="1"/>
</dbReference>